<dbReference type="STRING" id="366533.SAMN05444339_10921"/>
<gene>
    <name evidence="2" type="ORF">SAMN05444339_10921</name>
</gene>
<dbReference type="OrthoDB" id="9798990at2"/>
<organism evidence="2 3">
    <name type="scientific">Loktanella atrilutea</name>
    <dbReference type="NCBI Taxonomy" id="366533"/>
    <lineage>
        <taxon>Bacteria</taxon>
        <taxon>Pseudomonadati</taxon>
        <taxon>Pseudomonadota</taxon>
        <taxon>Alphaproteobacteria</taxon>
        <taxon>Rhodobacterales</taxon>
        <taxon>Roseobacteraceae</taxon>
        <taxon>Loktanella</taxon>
    </lineage>
</organism>
<dbReference type="RefSeq" id="WP_072858211.1">
    <property type="nucleotide sequence ID" value="NZ_FQUE01000009.1"/>
</dbReference>
<proteinExistence type="predicted"/>
<protein>
    <submittedName>
        <fullName evidence="2">PIN domain nuclease, a component of toxin-antitoxin system (PIN domain)</fullName>
    </submittedName>
</protein>
<dbReference type="PANTHER" id="PTHR36173">
    <property type="entry name" value="RIBONUCLEASE VAPC16-RELATED"/>
    <property type="match status" value="1"/>
</dbReference>
<dbReference type="Proteomes" id="UP000183987">
    <property type="component" value="Unassembled WGS sequence"/>
</dbReference>
<dbReference type="InterPro" id="IPR002716">
    <property type="entry name" value="PIN_dom"/>
</dbReference>
<name>A0A1M5D4J8_LOKAT</name>
<dbReference type="EMBL" id="FQUE01000009">
    <property type="protein sequence ID" value="SHF61760.1"/>
    <property type="molecule type" value="Genomic_DNA"/>
</dbReference>
<evidence type="ECO:0000313" key="2">
    <source>
        <dbReference type="EMBL" id="SHF61760.1"/>
    </source>
</evidence>
<dbReference type="Pfam" id="PF01850">
    <property type="entry name" value="PIN"/>
    <property type="match status" value="1"/>
</dbReference>
<evidence type="ECO:0000259" key="1">
    <source>
        <dbReference type="Pfam" id="PF01850"/>
    </source>
</evidence>
<dbReference type="AlphaFoldDB" id="A0A1M5D4J8"/>
<dbReference type="InterPro" id="IPR041705">
    <property type="entry name" value="PIN_Sll0205"/>
</dbReference>
<dbReference type="PANTHER" id="PTHR36173:SF2">
    <property type="entry name" value="RIBONUCLEASE VAPC16"/>
    <property type="match status" value="1"/>
</dbReference>
<feature type="domain" description="PIN" evidence="1">
    <location>
        <begin position="3"/>
        <end position="117"/>
    </location>
</feature>
<keyword evidence="3" id="KW-1185">Reference proteome</keyword>
<dbReference type="SUPFAM" id="SSF88723">
    <property type="entry name" value="PIN domain-like"/>
    <property type="match status" value="1"/>
</dbReference>
<dbReference type="Gene3D" id="3.40.50.1010">
    <property type="entry name" value="5'-nuclease"/>
    <property type="match status" value="1"/>
</dbReference>
<dbReference type="CDD" id="cd09872">
    <property type="entry name" value="PIN_Sll0205-like"/>
    <property type="match status" value="1"/>
</dbReference>
<accession>A0A1M5D4J8</accession>
<dbReference type="InterPro" id="IPR052919">
    <property type="entry name" value="TA_system_RNase"/>
</dbReference>
<evidence type="ECO:0000313" key="3">
    <source>
        <dbReference type="Proteomes" id="UP000183987"/>
    </source>
</evidence>
<reference evidence="3" key="1">
    <citation type="submission" date="2016-11" db="EMBL/GenBank/DDBJ databases">
        <authorList>
            <person name="Varghese N."/>
            <person name="Submissions S."/>
        </authorList>
    </citation>
    <scope>NUCLEOTIDE SEQUENCE [LARGE SCALE GENOMIC DNA]</scope>
    <source>
        <strain evidence="3">DSM 29326</strain>
    </source>
</reference>
<dbReference type="InterPro" id="IPR029060">
    <property type="entry name" value="PIN-like_dom_sf"/>
</dbReference>
<sequence>MRVLLDTHVLLWAMLNDPRLSTTQARAISEGDVYLSSASVWEIGIKRAIGKLDVPDDLFRVAMDAGCRPLPITWTHAEAAAALPLHHADPFDRMLIAQARCEGLQLASSDTKLGAYDVALLG</sequence>